<dbReference type="Proteomes" id="UP000481861">
    <property type="component" value="Unassembled WGS sequence"/>
</dbReference>
<gene>
    <name evidence="5" type="ORF">BDV95DRAFT_493022</name>
</gene>
<evidence type="ECO:0000313" key="6">
    <source>
        <dbReference type="Proteomes" id="UP000481861"/>
    </source>
</evidence>
<name>A0A7C8IA67_9PLEO</name>
<keyword evidence="3" id="KW-0687">Ribonucleoprotein</keyword>
<protein>
    <recommendedName>
        <fullName evidence="4">Ribosomal protein L9 domain-containing protein</fullName>
    </recommendedName>
</protein>
<evidence type="ECO:0000313" key="5">
    <source>
        <dbReference type="EMBL" id="KAF2872092.1"/>
    </source>
</evidence>
<reference evidence="5 6" key="1">
    <citation type="submission" date="2020-01" db="EMBL/GenBank/DDBJ databases">
        <authorList>
            <consortium name="DOE Joint Genome Institute"/>
            <person name="Haridas S."/>
            <person name="Albert R."/>
            <person name="Binder M."/>
            <person name="Bloem J."/>
            <person name="Labutti K."/>
            <person name="Salamov A."/>
            <person name="Andreopoulos B."/>
            <person name="Baker S.E."/>
            <person name="Barry K."/>
            <person name="Bills G."/>
            <person name="Bluhm B.H."/>
            <person name="Cannon C."/>
            <person name="Castanera R."/>
            <person name="Culley D.E."/>
            <person name="Daum C."/>
            <person name="Ezra D."/>
            <person name="Gonzalez J.B."/>
            <person name="Henrissat B."/>
            <person name="Kuo A."/>
            <person name="Liang C."/>
            <person name="Lipzen A."/>
            <person name="Lutzoni F."/>
            <person name="Magnuson J."/>
            <person name="Mondo S."/>
            <person name="Nolan M."/>
            <person name="Ohm R."/>
            <person name="Pangilinan J."/>
            <person name="Park H.-J.H."/>
            <person name="Ramirez L."/>
            <person name="Alfaro M."/>
            <person name="Sun H."/>
            <person name="Tritt A."/>
            <person name="Yoshinaga Y."/>
            <person name="Zwiers L.-H.L."/>
            <person name="Turgeon B.G."/>
            <person name="Goodwin S.B."/>
            <person name="Spatafora J.W."/>
            <person name="Crous P.W."/>
            <person name="Grigoriev I.V."/>
        </authorList>
    </citation>
    <scope>NUCLEOTIDE SEQUENCE [LARGE SCALE GENOMIC DNA]</scope>
    <source>
        <strain evidence="5 6">CBS 611.86</strain>
    </source>
</reference>
<comment type="similarity">
    <text evidence="1">Belongs to the bacterial ribosomal protein bL9 family.</text>
</comment>
<dbReference type="GO" id="GO:0005840">
    <property type="term" value="C:ribosome"/>
    <property type="evidence" value="ECO:0007669"/>
    <property type="project" value="UniProtKB-KW"/>
</dbReference>
<accession>A0A7C8IA67</accession>
<evidence type="ECO:0000259" key="4">
    <source>
        <dbReference type="Pfam" id="PF01281"/>
    </source>
</evidence>
<keyword evidence="6" id="KW-1185">Reference proteome</keyword>
<proteinExistence type="inferred from homology"/>
<sequence>MASLGRSTLLPQCTSCLRRVTQLTWGSLQQVRGKSKAAREAERNIVVKLLQDVPRFGRAGGSYIPLNPATMRNRWFPSRLADYVPAVQSKKLRAEGVEITRDTTFGVRDRLEEVEDEEDDFFQQPKHYVRPIEIDLLSPERSMELLNTFVPPTIDFARQPIEQDKADGRPRYGASDAADILTAATMANQPKPSANGIYGSVSNADIASTIKAALAHNDEAARVLLSDGDISFVTGHEGDDTSRVKQLGMFRVQIQIPGAKEPITRNIRIRAKAEPGA</sequence>
<dbReference type="OrthoDB" id="5555409at2759"/>
<comment type="caution">
    <text evidence="5">The sequence shown here is derived from an EMBL/GenBank/DDBJ whole genome shotgun (WGS) entry which is preliminary data.</text>
</comment>
<evidence type="ECO:0000256" key="1">
    <source>
        <dbReference type="ARBA" id="ARBA00010605"/>
    </source>
</evidence>
<dbReference type="GO" id="GO:1990904">
    <property type="term" value="C:ribonucleoprotein complex"/>
    <property type="evidence" value="ECO:0007669"/>
    <property type="project" value="UniProtKB-KW"/>
</dbReference>
<keyword evidence="2" id="KW-0689">Ribosomal protein</keyword>
<dbReference type="InterPro" id="IPR036935">
    <property type="entry name" value="Ribosomal_bL9_N_sf"/>
</dbReference>
<evidence type="ECO:0000256" key="2">
    <source>
        <dbReference type="ARBA" id="ARBA00022980"/>
    </source>
</evidence>
<feature type="domain" description="Ribosomal protein L9" evidence="4">
    <location>
        <begin position="47"/>
        <end position="86"/>
    </location>
</feature>
<dbReference type="AlphaFoldDB" id="A0A7C8IA67"/>
<dbReference type="Pfam" id="PF01281">
    <property type="entry name" value="Ribosomal_L9_N"/>
    <property type="match status" value="1"/>
</dbReference>
<evidence type="ECO:0000256" key="3">
    <source>
        <dbReference type="ARBA" id="ARBA00023274"/>
    </source>
</evidence>
<organism evidence="5 6">
    <name type="scientific">Massariosphaeria phaeospora</name>
    <dbReference type="NCBI Taxonomy" id="100035"/>
    <lineage>
        <taxon>Eukaryota</taxon>
        <taxon>Fungi</taxon>
        <taxon>Dikarya</taxon>
        <taxon>Ascomycota</taxon>
        <taxon>Pezizomycotina</taxon>
        <taxon>Dothideomycetes</taxon>
        <taxon>Pleosporomycetidae</taxon>
        <taxon>Pleosporales</taxon>
        <taxon>Pleosporales incertae sedis</taxon>
        <taxon>Massariosphaeria</taxon>
    </lineage>
</organism>
<dbReference type="InterPro" id="IPR020070">
    <property type="entry name" value="Ribosomal_bL9_N"/>
</dbReference>
<dbReference type="Gene3D" id="3.40.5.10">
    <property type="entry name" value="Ribosomal protein L9, N-terminal domain"/>
    <property type="match status" value="1"/>
</dbReference>
<dbReference type="EMBL" id="JAADJZ010000010">
    <property type="protein sequence ID" value="KAF2872092.1"/>
    <property type="molecule type" value="Genomic_DNA"/>
</dbReference>